<gene>
    <name evidence="2" type="ORF">I6U51_19320</name>
</gene>
<dbReference type="EMBL" id="JAEEGB010000035">
    <property type="protein sequence ID" value="MBI6874825.1"/>
    <property type="molecule type" value="Genomic_DNA"/>
</dbReference>
<reference evidence="2" key="1">
    <citation type="submission" date="2020-12" db="EMBL/GenBank/DDBJ databases">
        <title>Clostridium thailandense sp. nov., a novel acetogenic bacterium isolated from peat land soil in Thailand.</title>
        <authorList>
            <person name="Chaikitkaew S."/>
            <person name="Birkeland N.K."/>
        </authorList>
    </citation>
    <scope>NUCLEOTIDE SEQUENCE</scope>
    <source>
        <strain evidence="2">DSM 17425</strain>
    </source>
</reference>
<sequence>MKRLAKHPYIVFLITLFFMCVNNRTNVYGDELNLFNNSFKNQNGTEYPKEVFLTFDDGPSVNNTRKILKILNDNNIKATFFVVGVKCEENPTILKELSDNGMSIGVHTYSHNYKKIYGSLKSYMDDYEACKNTIQKITNKEPIHYIRFPGGSNNPMARKTTLDSIKKTLNDKGVKYVDWNVCSGDADAHEVPVNKIKRNVKNQCQNKKIAVILMHDTYYKHFTVESLPEIITYLKNEGFVFRTFGDLSESEEKEMINIEIINKKQ</sequence>
<evidence type="ECO:0000313" key="2">
    <source>
        <dbReference type="EMBL" id="MBI6874825.1"/>
    </source>
</evidence>
<dbReference type="Pfam" id="PF01522">
    <property type="entry name" value="Polysacc_deac_1"/>
    <property type="match status" value="1"/>
</dbReference>
<name>A0A934I2H9_9CLOT</name>
<dbReference type="Gene3D" id="3.20.20.370">
    <property type="entry name" value="Glycoside hydrolase/deacetylase"/>
    <property type="match status" value="1"/>
</dbReference>
<keyword evidence="3" id="KW-1185">Reference proteome</keyword>
<evidence type="ECO:0000313" key="3">
    <source>
        <dbReference type="Proteomes" id="UP000622687"/>
    </source>
</evidence>
<evidence type="ECO:0000259" key="1">
    <source>
        <dbReference type="PROSITE" id="PS51677"/>
    </source>
</evidence>
<proteinExistence type="predicted"/>
<dbReference type="CDD" id="cd10944">
    <property type="entry name" value="CE4_SmPgdA_like"/>
    <property type="match status" value="1"/>
</dbReference>
<protein>
    <submittedName>
        <fullName evidence="2">Polysaccharide deacetylase</fullName>
    </submittedName>
</protein>
<organism evidence="2 3">
    <name type="scientific">Clostridium aciditolerans</name>
    <dbReference type="NCBI Taxonomy" id="339861"/>
    <lineage>
        <taxon>Bacteria</taxon>
        <taxon>Bacillati</taxon>
        <taxon>Bacillota</taxon>
        <taxon>Clostridia</taxon>
        <taxon>Eubacteriales</taxon>
        <taxon>Clostridiaceae</taxon>
        <taxon>Clostridium</taxon>
    </lineage>
</organism>
<comment type="caution">
    <text evidence="2">The sequence shown here is derived from an EMBL/GenBank/DDBJ whole genome shotgun (WGS) entry which is preliminary data.</text>
</comment>
<dbReference type="PROSITE" id="PS51677">
    <property type="entry name" value="NODB"/>
    <property type="match status" value="1"/>
</dbReference>
<dbReference type="GO" id="GO:0005975">
    <property type="term" value="P:carbohydrate metabolic process"/>
    <property type="evidence" value="ECO:0007669"/>
    <property type="project" value="InterPro"/>
</dbReference>
<dbReference type="RefSeq" id="WP_211144202.1">
    <property type="nucleotide sequence ID" value="NZ_JAEEGB010000035.1"/>
</dbReference>
<accession>A0A934I2H9</accession>
<dbReference type="AlphaFoldDB" id="A0A934I2H9"/>
<dbReference type="InterPro" id="IPR011330">
    <property type="entry name" value="Glyco_hydro/deAcase_b/a-brl"/>
</dbReference>
<dbReference type="GO" id="GO:0016810">
    <property type="term" value="F:hydrolase activity, acting on carbon-nitrogen (but not peptide) bonds"/>
    <property type="evidence" value="ECO:0007669"/>
    <property type="project" value="InterPro"/>
</dbReference>
<dbReference type="InterPro" id="IPR050248">
    <property type="entry name" value="Polysacc_deacetylase_ArnD"/>
</dbReference>
<dbReference type="Proteomes" id="UP000622687">
    <property type="component" value="Unassembled WGS sequence"/>
</dbReference>
<dbReference type="PANTHER" id="PTHR10587:SF125">
    <property type="entry name" value="POLYSACCHARIDE DEACETYLASE YHEN-RELATED"/>
    <property type="match status" value="1"/>
</dbReference>
<feature type="domain" description="NodB homology" evidence="1">
    <location>
        <begin position="49"/>
        <end position="242"/>
    </location>
</feature>
<dbReference type="PANTHER" id="PTHR10587">
    <property type="entry name" value="GLYCOSYL TRANSFERASE-RELATED"/>
    <property type="match status" value="1"/>
</dbReference>
<dbReference type="InterPro" id="IPR002509">
    <property type="entry name" value="NODB_dom"/>
</dbReference>
<dbReference type="SUPFAM" id="SSF88713">
    <property type="entry name" value="Glycoside hydrolase/deacetylase"/>
    <property type="match status" value="1"/>
</dbReference>